<dbReference type="PANTHER" id="PTHR47704">
    <property type="entry name" value="POTASSIUM TRANSPORTER KIMA"/>
    <property type="match status" value="1"/>
</dbReference>
<organism evidence="3 4">
    <name type="scientific">Micrococcus flavus</name>
    <dbReference type="NCBI Taxonomy" id="384602"/>
    <lineage>
        <taxon>Bacteria</taxon>
        <taxon>Bacillati</taxon>
        <taxon>Actinomycetota</taxon>
        <taxon>Actinomycetes</taxon>
        <taxon>Micrococcales</taxon>
        <taxon>Micrococcaceae</taxon>
        <taxon>Micrococcus</taxon>
    </lineage>
</organism>
<keyword evidence="4" id="KW-1185">Reference proteome</keyword>
<feature type="compositionally biased region" description="Basic and acidic residues" evidence="1">
    <location>
        <begin position="643"/>
        <end position="654"/>
    </location>
</feature>
<keyword evidence="2" id="KW-1133">Transmembrane helix</keyword>
<name>A0A4Y8X144_9MICC</name>
<dbReference type="EMBL" id="JACHMC010000001">
    <property type="protein sequence ID" value="MBB4882531.1"/>
    <property type="molecule type" value="Genomic_DNA"/>
</dbReference>
<evidence type="ECO:0000256" key="2">
    <source>
        <dbReference type="SAM" id="Phobius"/>
    </source>
</evidence>
<evidence type="ECO:0000313" key="3">
    <source>
        <dbReference type="EMBL" id="MBB4882531.1"/>
    </source>
</evidence>
<feature type="transmembrane region" description="Helical" evidence="2">
    <location>
        <begin position="318"/>
        <end position="342"/>
    </location>
</feature>
<dbReference type="RefSeq" id="WP_135030250.1">
    <property type="nucleotide sequence ID" value="NZ_BMLA01000001.1"/>
</dbReference>
<feature type="transmembrane region" description="Helical" evidence="2">
    <location>
        <begin position="212"/>
        <end position="237"/>
    </location>
</feature>
<dbReference type="OrthoDB" id="9759676at2"/>
<protein>
    <submittedName>
        <fullName evidence="3">Uncharacterized protein</fullName>
    </submittedName>
</protein>
<feature type="transmembrane region" description="Helical" evidence="2">
    <location>
        <begin position="399"/>
        <end position="420"/>
    </location>
</feature>
<feature type="transmembrane region" description="Helical" evidence="2">
    <location>
        <begin position="258"/>
        <end position="280"/>
    </location>
</feature>
<dbReference type="Gene3D" id="1.20.1740.10">
    <property type="entry name" value="Amino acid/polyamine transporter I"/>
    <property type="match status" value="1"/>
</dbReference>
<evidence type="ECO:0000313" key="4">
    <source>
        <dbReference type="Proteomes" id="UP000560081"/>
    </source>
</evidence>
<dbReference type="AlphaFoldDB" id="A0A4Y8X144"/>
<comment type="caution">
    <text evidence="3">The sequence shown here is derived from an EMBL/GenBank/DDBJ whole genome shotgun (WGS) entry which is preliminary data.</text>
</comment>
<keyword evidence="2" id="KW-0812">Transmembrane</keyword>
<accession>A0A4Y8X144</accession>
<feature type="transmembrane region" description="Helical" evidence="2">
    <location>
        <begin position="68"/>
        <end position="88"/>
    </location>
</feature>
<feature type="transmembrane region" description="Helical" evidence="2">
    <location>
        <begin position="373"/>
        <end position="393"/>
    </location>
</feature>
<gene>
    <name evidence="3" type="ORF">BJ976_000882</name>
</gene>
<sequence length="670" mass="70356">MSSPSSILRRALLGRPVASSAHDAPRLGRWRALQATSSNALSSLAYAPDEIILTLVAAGGATLWLGPFVGWAVVAVMVLTVLAFRAAVVAVPQGGIHRMARTKLGPRSGVLAAAALLLDFVFTAAVSVAAFAHHLSVLVPAVDGLTWLVAGAALVLVLLSALRGDAGRGRLIPVVVTAFVVLLAALVAVGLWQDGQGRLAAASTAGLTVADAGLGSAGGLATALLALRAFSAGSVLLTGVEVPLSATHRMARPAVRTVRWVLAVLALVVGALTVGVMHLAQRTGAVVALDPAALRHPDGTPLAPGEEPGPVLGQLADAVFGAGSPGATAVIAVTCLLLLVAARGSFHSFPALASRLAAEGYLPRQLRVRGDRLVHTWGVLALGAGTLLLLAVFRARTALLVQLYVIGVLLAFTLALIGMVRLWRGKLAHTPGVRARASVRLRYLVTALGLAVTGLAAVVVLVTRFRQGAWVALLAILFGALVMGRIRRHYRAVEAELAPDPQDDARALPSRVHVVVVVSTLNRPALRALAYARATRPSSLEAVVVDTDRQATERVVEDFARAGLPVPLTVVAAPYRDTVVPLVRHVRSRRSRSPRDLVMVFLPEYVVRPGWRTLLHNRTATRQTRRLQREAGVMVGSVPWQIHEGDPRTGDRTPPDAVGHTRRGPRDSAP</sequence>
<feature type="transmembrane region" description="Helical" evidence="2">
    <location>
        <begin position="441"/>
        <end position="462"/>
    </location>
</feature>
<keyword evidence="2" id="KW-0472">Membrane</keyword>
<feature type="transmembrane region" description="Helical" evidence="2">
    <location>
        <begin position="144"/>
        <end position="162"/>
    </location>
</feature>
<feature type="transmembrane region" description="Helical" evidence="2">
    <location>
        <begin position="171"/>
        <end position="192"/>
    </location>
</feature>
<feature type="transmembrane region" description="Helical" evidence="2">
    <location>
        <begin position="109"/>
        <end position="132"/>
    </location>
</feature>
<feature type="transmembrane region" description="Helical" evidence="2">
    <location>
        <begin position="468"/>
        <end position="486"/>
    </location>
</feature>
<evidence type="ECO:0000256" key="1">
    <source>
        <dbReference type="SAM" id="MobiDB-lite"/>
    </source>
</evidence>
<proteinExistence type="predicted"/>
<dbReference type="Proteomes" id="UP000560081">
    <property type="component" value="Unassembled WGS sequence"/>
</dbReference>
<feature type="region of interest" description="Disordered" evidence="1">
    <location>
        <begin position="640"/>
        <end position="670"/>
    </location>
</feature>
<dbReference type="InterPro" id="IPR053153">
    <property type="entry name" value="APC_K+_Transporter"/>
</dbReference>
<dbReference type="PANTHER" id="PTHR47704:SF1">
    <property type="entry name" value="POTASSIUM TRANSPORTER KIMA"/>
    <property type="match status" value="1"/>
</dbReference>
<reference evidence="3 4" key="1">
    <citation type="submission" date="2020-08" db="EMBL/GenBank/DDBJ databases">
        <title>Sequencing the genomes of 1000 actinobacteria strains.</title>
        <authorList>
            <person name="Klenk H.-P."/>
        </authorList>
    </citation>
    <scope>NUCLEOTIDE SEQUENCE [LARGE SCALE GENOMIC DNA]</scope>
    <source>
        <strain evidence="3 4">DSM 19079</strain>
    </source>
</reference>